<keyword evidence="4" id="KW-0663">Pyridoxal phosphate</keyword>
<dbReference type="EMBL" id="UINC01222708">
    <property type="protein sequence ID" value="SVE51607.1"/>
    <property type="molecule type" value="Genomic_DNA"/>
</dbReference>
<dbReference type="Gene3D" id="3.90.1150.10">
    <property type="entry name" value="Aspartate Aminotransferase, domain 1"/>
    <property type="match status" value="1"/>
</dbReference>
<evidence type="ECO:0000256" key="1">
    <source>
        <dbReference type="ARBA" id="ARBA00001933"/>
    </source>
</evidence>
<dbReference type="InterPro" id="IPR004839">
    <property type="entry name" value="Aminotransferase_I/II_large"/>
</dbReference>
<sequence>MLYKTRDSYNTNTVAQHLATAAIESADYAHSTWDRVRKSRSVLTDGLNQMGLNTVPSQANFVLCQVPNSISAKGLYEGLKRQNILVRYFDQDRLKDRLRISVGSDTENTALLEAIHSLIKT</sequence>
<proteinExistence type="predicted"/>
<dbReference type="InterPro" id="IPR015424">
    <property type="entry name" value="PyrdxlP-dep_Trfase"/>
</dbReference>
<comment type="cofactor">
    <cofactor evidence="1">
        <name>pyridoxal 5'-phosphate</name>
        <dbReference type="ChEBI" id="CHEBI:597326"/>
    </cofactor>
</comment>
<evidence type="ECO:0000259" key="5">
    <source>
        <dbReference type="Pfam" id="PF00155"/>
    </source>
</evidence>
<dbReference type="GO" id="GO:0008483">
    <property type="term" value="F:transaminase activity"/>
    <property type="evidence" value="ECO:0007669"/>
    <property type="project" value="UniProtKB-KW"/>
</dbReference>
<keyword evidence="3" id="KW-0808">Transferase</keyword>
<keyword evidence="2" id="KW-0032">Aminotransferase</keyword>
<dbReference type="InterPro" id="IPR015422">
    <property type="entry name" value="PyrdxlP-dep_Trfase_small"/>
</dbReference>
<reference evidence="6" key="1">
    <citation type="submission" date="2018-05" db="EMBL/GenBank/DDBJ databases">
        <authorList>
            <person name="Lanie J.A."/>
            <person name="Ng W.-L."/>
            <person name="Kazmierczak K.M."/>
            <person name="Andrzejewski T.M."/>
            <person name="Davidsen T.M."/>
            <person name="Wayne K.J."/>
            <person name="Tettelin H."/>
            <person name="Glass J.I."/>
            <person name="Rusch D."/>
            <person name="Podicherti R."/>
            <person name="Tsui H.-C.T."/>
            <person name="Winkler M.E."/>
        </authorList>
    </citation>
    <scope>NUCLEOTIDE SEQUENCE</scope>
</reference>
<accession>A0A383E441</accession>
<organism evidence="6">
    <name type="scientific">marine metagenome</name>
    <dbReference type="NCBI Taxonomy" id="408172"/>
    <lineage>
        <taxon>unclassified sequences</taxon>
        <taxon>metagenomes</taxon>
        <taxon>ecological metagenomes</taxon>
    </lineage>
</organism>
<dbReference type="SUPFAM" id="SSF53383">
    <property type="entry name" value="PLP-dependent transferases"/>
    <property type="match status" value="1"/>
</dbReference>
<feature type="domain" description="Aminotransferase class I/classII large" evidence="5">
    <location>
        <begin position="2"/>
        <end position="115"/>
    </location>
</feature>
<gene>
    <name evidence="6" type="ORF">METZ01_LOCUS504461</name>
</gene>
<dbReference type="PANTHER" id="PTHR42885">
    <property type="entry name" value="HISTIDINOL-PHOSPHATE AMINOTRANSFERASE-RELATED"/>
    <property type="match status" value="1"/>
</dbReference>
<dbReference type="PANTHER" id="PTHR42885:SF2">
    <property type="entry name" value="HISTIDINOL-PHOSPHATE AMINOTRANSFERASE"/>
    <property type="match status" value="1"/>
</dbReference>
<evidence type="ECO:0000313" key="6">
    <source>
        <dbReference type="EMBL" id="SVE51607.1"/>
    </source>
</evidence>
<evidence type="ECO:0000256" key="4">
    <source>
        <dbReference type="ARBA" id="ARBA00022898"/>
    </source>
</evidence>
<dbReference type="Pfam" id="PF00155">
    <property type="entry name" value="Aminotran_1_2"/>
    <property type="match status" value="1"/>
</dbReference>
<evidence type="ECO:0000256" key="3">
    <source>
        <dbReference type="ARBA" id="ARBA00022679"/>
    </source>
</evidence>
<protein>
    <recommendedName>
        <fullName evidence="5">Aminotransferase class I/classII large domain-containing protein</fullName>
    </recommendedName>
</protein>
<evidence type="ECO:0000256" key="2">
    <source>
        <dbReference type="ARBA" id="ARBA00022576"/>
    </source>
</evidence>
<dbReference type="AlphaFoldDB" id="A0A383E441"/>
<name>A0A383E441_9ZZZZ</name>
<dbReference type="GO" id="GO:0030170">
    <property type="term" value="F:pyridoxal phosphate binding"/>
    <property type="evidence" value="ECO:0007669"/>
    <property type="project" value="InterPro"/>
</dbReference>